<sequence length="306" mass="35486">MEINTDYENVINLYLQGERFFKEKPNSVDTSIELKVTLIKRIPISPTVYIFIFQYPPELEQHFMLHIFAHFEFKGERMLPKVQGQWNGKICQQNDTNQVSRKYTPIYIDQDKKEVHILMRIYRPCEEYPDGGSLTRVIECLIPQDPLTIYPSMFKFSLTQNGALTMGGDKVVEFNHLNLVAGGTGITPYVRYLINNKKTPVNLVYCNKTLKEILLKPLLDKLQERGLLKVKYLVTSEDPEVIRNYKANNEAVVFGKLSIEHCEGFLETKDSFTIAWWSTWYGDESKGNHNTTRVTNGLLNVFMNII</sequence>
<reference evidence="7" key="1">
    <citation type="journal article" date="2014" name="BMC Genomics">
        <title>The Babesia bovis gene and promoter model: an update from full-length EST analysis.</title>
        <authorList>
            <person name="Yamagishi J."/>
            <person name="Wakaguri H."/>
            <person name="Yokoyama N."/>
            <person name="Yamashita R."/>
            <person name="Suzuki Y."/>
            <person name="Xuan X."/>
            <person name="Igarashi I."/>
        </authorList>
    </citation>
    <scope>NUCLEOTIDE SEQUENCE</scope>
    <source>
        <strain evidence="7">Texas</strain>
    </source>
</reference>
<dbReference type="PANTHER" id="PTHR19370:SF184">
    <property type="entry name" value="NADH-CYTOCHROME B5 REDUCTASE-LIKE"/>
    <property type="match status" value="1"/>
</dbReference>
<dbReference type="GO" id="GO:0016491">
    <property type="term" value="F:oxidoreductase activity"/>
    <property type="evidence" value="ECO:0007669"/>
    <property type="project" value="UniProtKB-KW"/>
</dbReference>
<evidence type="ECO:0000313" key="7">
    <source>
        <dbReference type="EMBL" id="BAN64838.1"/>
    </source>
</evidence>
<protein>
    <recommendedName>
        <fullName evidence="6">Oxidoreductase FAD/NAD(P)-binding domain-containing protein</fullName>
    </recommendedName>
</protein>
<comment type="cofactor">
    <cofactor evidence="1 5">
        <name>FAD</name>
        <dbReference type="ChEBI" id="CHEBI:57692"/>
    </cofactor>
</comment>
<keyword evidence="3 5" id="KW-0274">FAD</keyword>
<keyword evidence="2 5" id="KW-0285">Flavoprotein</keyword>
<dbReference type="Gene3D" id="3.40.50.80">
    <property type="entry name" value="Nucleotide-binding domain of ferredoxin-NADP reductase (FNR) module"/>
    <property type="match status" value="1"/>
</dbReference>
<evidence type="ECO:0000256" key="2">
    <source>
        <dbReference type="ARBA" id="ARBA00022630"/>
    </source>
</evidence>
<feature type="binding site" evidence="5">
    <location>
        <position position="101"/>
    </location>
    <ligand>
        <name>FAD</name>
        <dbReference type="ChEBI" id="CHEBI:57692"/>
    </ligand>
</feature>
<dbReference type="Gene3D" id="2.40.30.10">
    <property type="entry name" value="Translation factors"/>
    <property type="match status" value="1"/>
</dbReference>
<feature type="binding site" evidence="5">
    <location>
        <position position="103"/>
    </location>
    <ligand>
        <name>FAD</name>
        <dbReference type="ChEBI" id="CHEBI:57692"/>
    </ligand>
</feature>
<dbReference type="CDD" id="cd06183">
    <property type="entry name" value="cyt_b5_reduct_like"/>
    <property type="match status" value="1"/>
</dbReference>
<evidence type="ECO:0000256" key="5">
    <source>
        <dbReference type="PIRSR" id="PIRSR601834-1"/>
    </source>
</evidence>
<organism evidence="7">
    <name type="scientific">Babesia bovis</name>
    <dbReference type="NCBI Taxonomy" id="5865"/>
    <lineage>
        <taxon>Eukaryota</taxon>
        <taxon>Sar</taxon>
        <taxon>Alveolata</taxon>
        <taxon>Apicomplexa</taxon>
        <taxon>Aconoidasida</taxon>
        <taxon>Piroplasmida</taxon>
        <taxon>Babesiidae</taxon>
        <taxon>Babesia</taxon>
    </lineage>
</organism>
<dbReference type="EMBL" id="AK441044">
    <property type="protein sequence ID" value="BAN64838.1"/>
    <property type="molecule type" value="mRNA"/>
</dbReference>
<feature type="domain" description="Oxidoreductase FAD/NAD(P)-binding" evidence="6">
    <location>
        <begin position="179"/>
        <end position="238"/>
    </location>
</feature>
<feature type="binding site" evidence="5">
    <location>
        <position position="118"/>
    </location>
    <ligand>
        <name>FAD</name>
        <dbReference type="ChEBI" id="CHEBI:57692"/>
    </ligand>
</feature>
<gene>
    <name evidence="7" type="primary">BBOV_II005800</name>
</gene>
<dbReference type="Pfam" id="PF00175">
    <property type="entry name" value="NAD_binding_1"/>
    <property type="match status" value="1"/>
</dbReference>
<dbReference type="AlphaFoldDB" id="S6B0J0"/>
<evidence type="ECO:0000256" key="4">
    <source>
        <dbReference type="ARBA" id="ARBA00023002"/>
    </source>
</evidence>
<dbReference type="InterPro" id="IPR001433">
    <property type="entry name" value="OxRdtase_FAD/NAD-bd"/>
</dbReference>
<evidence type="ECO:0000256" key="3">
    <source>
        <dbReference type="ARBA" id="ARBA00022827"/>
    </source>
</evidence>
<dbReference type="SUPFAM" id="SSF52343">
    <property type="entry name" value="Ferredoxin reductase-like, C-terminal NADP-linked domain"/>
    <property type="match status" value="1"/>
</dbReference>
<dbReference type="SUPFAM" id="SSF63380">
    <property type="entry name" value="Riboflavin synthase domain-like"/>
    <property type="match status" value="1"/>
</dbReference>
<feature type="binding site" evidence="5">
    <location>
        <position position="187"/>
    </location>
    <ligand>
        <name>FAD</name>
        <dbReference type="ChEBI" id="CHEBI:57692"/>
    </ligand>
</feature>
<dbReference type="PANTHER" id="PTHR19370">
    <property type="entry name" value="NADH-CYTOCHROME B5 REDUCTASE"/>
    <property type="match status" value="1"/>
</dbReference>
<proteinExistence type="evidence at transcript level"/>
<dbReference type="VEuPathDB" id="PiroplasmaDB:BBOV_II005800"/>
<evidence type="ECO:0000256" key="1">
    <source>
        <dbReference type="ARBA" id="ARBA00001974"/>
    </source>
</evidence>
<accession>S6B0J0</accession>
<dbReference type="InterPro" id="IPR017938">
    <property type="entry name" value="Riboflavin_synthase-like_b-brl"/>
</dbReference>
<dbReference type="InterPro" id="IPR039261">
    <property type="entry name" value="FNR_nucleotide-bd"/>
</dbReference>
<dbReference type="InterPro" id="IPR001834">
    <property type="entry name" value="CBR-like"/>
</dbReference>
<keyword evidence="4" id="KW-0560">Oxidoreductase</keyword>
<name>S6B0J0_BABBO</name>
<evidence type="ECO:0000259" key="6">
    <source>
        <dbReference type="Pfam" id="PF00175"/>
    </source>
</evidence>